<dbReference type="RefSeq" id="XP_012191052.1">
    <property type="nucleotide sequence ID" value="XM_012335662.1"/>
</dbReference>
<protein>
    <submittedName>
        <fullName evidence="2">Single-stranded DNA binding protein p30 subunit</fullName>
    </submittedName>
</protein>
<keyword evidence="3" id="KW-1185">Reference proteome</keyword>
<gene>
    <name evidence="2" type="ORF">PHSY_005051</name>
</gene>
<reference evidence="3" key="1">
    <citation type="journal article" date="2013" name="Genome Announc.">
        <title>Draft genome sequence of the basidiomycetous yeast-like fungus Pseudozyma hubeiensis SY62, which produces an abundant amount of the biosurfactant mannosylerythritol lipids.</title>
        <authorList>
            <person name="Konishi M."/>
            <person name="Hatada Y."/>
            <person name="Horiuchi J."/>
        </authorList>
    </citation>
    <scope>NUCLEOTIDE SEQUENCE [LARGE SCALE GENOMIC DNA]</scope>
    <source>
        <strain evidence="3">SY62</strain>
    </source>
</reference>
<dbReference type="HOGENOM" id="CLU_1971507_0_0_1"/>
<evidence type="ECO:0000256" key="1">
    <source>
        <dbReference type="SAM" id="MobiDB-lite"/>
    </source>
</evidence>
<proteinExistence type="predicted"/>
<organism evidence="2 3">
    <name type="scientific">Pseudozyma hubeiensis (strain SY62)</name>
    <name type="common">Yeast</name>
    <dbReference type="NCBI Taxonomy" id="1305764"/>
    <lineage>
        <taxon>Eukaryota</taxon>
        <taxon>Fungi</taxon>
        <taxon>Dikarya</taxon>
        <taxon>Basidiomycota</taxon>
        <taxon>Ustilaginomycotina</taxon>
        <taxon>Ustilaginomycetes</taxon>
        <taxon>Ustilaginales</taxon>
        <taxon>Ustilaginaceae</taxon>
        <taxon>Pseudozyma</taxon>
    </lineage>
</organism>
<name>R9PH95_PSEHS</name>
<feature type="compositionally biased region" description="Basic and acidic residues" evidence="1">
    <location>
        <begin position="1"/>
        <end position="17"/>
    </location>
</feature>
<dbReference type="AlphaFoldDB" id="R9PH95"/>
<sequence>MDESRSARPLSLEREADATGPVSFSMHSSDVNMQSRRALLRERHTLSLAKTFSSSARSGDALLRPRCRPEAPKRRREAPTRCTPMLGSRNISHFACEQCSCTQTLPPTRSLRNRCTSVAEASLSTEL</sequence>
<feature type="region of interest" description="Disordered" evidence="1">
    <location>
        <begin position="54"/>
        <end position="84"/>
    </location>
</feature>
<dbReference type="EMBL" id="DF238810">
    <property type="protein sequence ID" value="GAC97465.1"/>
    <property type="molecule type" value="Genomic_DNA"/>
</dbReference>
<evidence type="ECO:0000313" key="3">
    <source>
        <dbReference type="Proteomes" id="UP000014071"/>
    </source>
</evidence>
<accession>R9PH95</accession>
<dbReference type="Proteomes" id="UP000014071">
    <property type="component" value="Unassembled WGS sequence"/>
</dbReference>
<evidence type="ECO:0000313" key="2">
    <source>
        <dbReference type="EMBL" id="GAC97465.1"/>
    </source>
</evidence>
<dbReference type="GeneID" id="24110331"/>
<feature type="region of interest" description="Disordered" evidence="1">
    <location>
        <begin position="1"/>
        <end position="31"/>
    </location>
</feature>